<keyword evidence="4 10" id="KW-0547">Nucleotide-binding</keyword>
<comment type="subcellular location">
    <subcellularLocation>
        <location evidence="1 10">Mitochondrion matrix</location>
    </subcellularLocation>
</comment>
<dbReference type="EC" id="2.7.11.-" evidence="10"/>
<evidence type="ECO:0000256" key="2">
    <source>
        <dbReference type="ARBA" id="ARBA00006155"/>
    </source>
</evidence>
<evidence type="ECO:0000256" key="7">
    <source>
        <dbReference type="ARBA" id="ARBA00022946"/>
    </source>
</evidence>
<keyword evidence="6 10" id="KW-0067">ATP-binding</keyword>
<keyword evidence="12" id="KW-1185">Reference proteome</keyword>
<evidence type="ECO:0000256" key="6">
    <source>
        <dbReference type="ARBA" id="ARBA00022840"/>
    </source>
</evidence>
<dbReference type="Gene3D" id="1.20.140.20">
    <property type="entry name" value="Alpha-ketoacid/pyruvate dehydrogenase kinase, N-terminal domain"/>
    <property type="match status" value="1"/>
</dbReference>
<dbReference type="GO" id="GO:0005759">
    <property type="term" value="C:mitochondrial matrix"/>
    <property type="evidence" value="ECO:0007669"/>
    <property type="project" value="UniProtKB-SubCell"/>
</dbReference>
<dbReference type="SMART" id="SM00387">
    <property type="entry name" value="HATPase_c"/>
    <property type="match status" value="1"/>
</dbReference>
<dbReference type="FunFam" id="3.30.565.10:FF:000007">
    <property type="entry name" value="Mitochondrial pyruvate dehydrogenase kinase isoform 2"/>
    <property type="match status" value="1"/>
</dbReference>
<name>A0A914BVL8_9BILA</name>
<evidence type="ECO:0000256" key="10">
    <source>
        <dbReference type="RuleBase" id="RU366032"/>
    </source>
</evidence>
<feature type="domain" description="Histidine kinase" evidence="11">
    <location>
        <begin position="238"/>
        <end position="360"/>
    </location>
</feature>
<protein>
    <recommendedName>
        <fullName evidence="10">Protein-serine/threonine kinase</fullName>
        <ecNumber evidence="10">2.7.11.-</ecNumber>
    </recommendedName>
</protein>
<evidence type="ECO:0000256" key="5">
    <source>
        <dbReference type="ARBA" id="ARBA00022777"/>
    </source>
</evidence>
<dbReference type="InterPro" id="IPR018955">
    <property type="entry name" value="BCDHK/PDK_N"/>
</dbReference>
<dbReference type="Gene3D" id="3.30.565.10">
    <property type="entry name" value="Histidine kinase-like ATPase, C-terminal domain"/>
    <property type="match status" value="1"/>
</dbReference>
<evidence type="ECO:0000256" key="3">
    <source>
        <dbReference type="ARBA" id="ARBA00022679"/>
    </source>
</evidence>
<dbReference type="PANTHER" id="PTHR11947:SF3">
    <property type="entry name" value="[PYRUVATE DEHYDROGENASE (ACETYL-TRANSFERRING)] KINASE, MITOCHONDRIAL"/>
    <property type="match status" value="1"/>
</dbReference>
<dbReference type="GO" id="GO:0004740">
    <property type="term" value="F:pyruvate dehydrogenase (acetyl-transferring) kinase activity"/>
    <property type="evidence" value="ECO:0007669"/>
    <property type="project" value="UniProtKB-EC"/>
</dbReference>
<evidence type="ECO:0000313" key="13">
    <source>
        <dbReference type="WBParaSite" id="ACRNAN_Path_1104.g4251.t1"/>
    </source>
</evidence>
<dbReference type="Pfam" id="PF02518">
    <property type="entry name" value="HATPase_c"/>
    <property type="match status" value="1"/>
</dbReference>
<dbReference type="GO" id="GO:0010906">
    <property type="term" value="P:regulation of glucose metabolic process"/>
    <property type="evidence" value="ECO:0007669"/>
    <property type="project" value="TreeGrafter"/>
</dbReference>
<evidence type="ECO:0000256" key="8">
    <source>
        <dbReference type="ARBA" id="ARBA00023128"/>
    </source>
</evidence>
<dbReference type="InterPro" id="IPR003594">
    <property type="entry name" value="HATPase_dom"/>
</dbReference>
<organism evidence="12 13">
    <name type="scientific">Acrobeloides nanus</name>
    <dbReference type="NCBI Taxonomy" id="290746"/>
    <lineage>
        <taxon>Eukaryota</taxon>
        <taxon>Metazoa</taxon>
        <taxon>Ecdysozoa</taxon>
        <taxon>Nematoda</taxon>
        <taxon>Chromadorea</taxon>
        <taxon>Rhabditida</taxon>
        <taxon>Tylenchina</taxon>
        <taxon>Cephalobomorpha</taxon>
        <taxon>Cephaloboidea</taxon>
        <taxon>Cephalobidae</taxon>
        <taxon>Acrobeloides</taxon>
    </lineage>
</organism>
<keyword evidence="7" id="KW-0809">Transit peptide</keyword>
<keyword evidence="3 10" id="KW-0808">Transferase</keyword>
<evidence type="ECO:0000313" key="12">
    <source>
        <dbReference type="Proteomes" id="UP000887540"/>
    </source>
</evidence>
<dbReference type="PANTHER" id="PTHR11947">
    <property type="entry name" value="PYRUVATE DEHYDROGENASE KINASE"/>
    <property type="match status" value="1"/>
</dbReference>
<dbReference type="GO" id="GO:0005524">
    <property type="term" value="F:ATP binding"/>
    <property type="evidence" value="ECO:0007669"/>
    <property type="project" value="UniProtKB-UniRule"/>
</dbReference>
<dbReference type="InterPro" id="IPR005467">
    <property type="entry name" value="His_kinase_dom"/>
</dbReference>
<dbReference type="Pfam" id="PF10436">
    <property type="entry name" value="BCDHK_Adom3"/>
    <property type="match status" value="1"/>
</dbReference>
<proteinExistence type="inferred from homology"/>
<dbReference type="WBParaSite" id="ACRNAN_Path_1104.g4251.t1">
    <property type="protein sequence ID" value="ACRNAN_Path_1104.g4251.t1"/>
    <property type="gene ID" value="ACRNAN_Path_1104.g4251"/>
</dbReference>
<evidence type="ECO:0000256" key="9">
    <source>
        <dbReference type="ARBA" id="ARBA00048201"/>
    </source>
</evidence>
<dbReference type="PROSITE" id="PS50109">
    <property type="entry name" value="HIS_KIN"/>
    <property type="match status" value="1"/>
</dbReference>
<reference evidence="13" key="1">
    <citation type="submission" date="2022-11" db="UniProtKB">
        <authorList>
            <consortium name="WormBaseParasite"/>
        </authorList>
    </citation>
    <scope>IDENTIFICATION</scope>
</reference>
<comment type="similarity">
    <text evidence="2 10">Belongs to the PDK/BCKDK protein kinase family.</text>
</comment>
<keyword evidence="8 10" id="KW-0496">Mitochondrion</keyword>
<dbReference type="InterPro" id="IPR036784">
    <property type="entry name" value="AK/P_DHK_N_sf"/>
</dbReference>
<dbReference type="Proteomes" id="UP000887540">
    <property type="component" value="Unplaced"/>
</dbReference>
<dbReference type="SUPFAM" id="SSF55874">
    <property type="entry name" value="ATPase domain of HSP90 chaperone/DNA topoisomerase II/histidine kinase"/>
    <property type="match status" value="1"/>
</dbReference>
<dbReference type="AlphaFoldDB" id="A0A914BVL8"/>
<evidence type="ECO:0000256" key="1">
    <source>
        <dbReference type="ARBA" id="ARBA00004305"/>
    </source>
</evidence>
<evidence type="ECO:0000259" key="11">
    <source>
        <dbReference type="PROSITE" id="PS50109"/>
    </source>
</evidence>
<dbReference type="SUPFAM" id="SSF69012">
    <property type="entry name" value="alpha-ketoacid dehydrogenase kinase, N-terminal domain"/>
    <property type="match status" value="1"/>
</dbReference>
<dbReference type="CDD" id="cd16929">
    <property type="entry name" value="HATPase_PDK-like"/>
    <property type="match status" value="1"/>
</dbReference>
<sequence length="399" mass="45324">MQFTRRCLCQFGGKISKKLEHYSQYQPSSLTIQQYLDFGRNGTAKSSYMFLRKELLVRLANIMQEINLLPPNLLKMPSTRLVSDWYRQSFDDLLHFETSDSTNETMTKFNEQLQIILKRHSHVVETMAEGLIELRETDGVDIASERGIQYFLDRFYLNRISIRMLQNQHLVVFGSVLPESPRHVGCIDPACDVESVVSDAYENARFLCDRYYLTSPNLKLSCINTVHAGKRVAVVAVPSHLYHIMFELFKNAMRATVEHHGVDDDLPDIEVHVIKGNEDLSIRIADRGGGVSRTILERLFNYMYSTAPPPPRDGSQAPLAGYGYGLPLSRLYARYFLGDLSLVSMEGYGTEAFCYLKTVPIEASEVLPIYSTSSKRIITQTTQAADWSHKLPGQGLRTS</sequence>
<dbReference type="InterPro" id="IPR039028">
    <property type="entry name" value="BCKD/PDK"/>
</dbReference>
<keyword evidence="5 10" id="KW-0418">Kinase</keyword>
<evidence type="ECO:0000256" key="4">
    <source>
        <dbReference type="ARBA" id="ARBA00022741"/>
    </source>
</evidence>
<accession>A0A914BVL8</accession>
<dbReference type="InterPro" id="IPR036890">
    <property type="entry name" value="HATPase_C_sf"/>
</dbReference>
<comment type="catalytic activity">
    <reaction evidence="9">
        <text>L-seryl-[pyruvate dehydrogenase E1 alpha subunit] + ATP = O-phospho-L-seryl-[pyruvate dehydrogenase E1 alpha subunit] + ADP + H(+)</text>
        <dbReference type="Rhea" id="RHEA:23052"/>
        <dbReference type="Rhea" id="RHEA-COMP:13689"/>
        <dbReference type="Rhea" id="RHEA-COMP:13690"/>
        <dbReference type="ChEBI" id="CHEBI:15378"/>
        <dbReference type="ChEBI" id="CHEBI:29999"/>
        <dbReference type="ChEBI" id="CHEBI:30616"/>
        <dbReference type="ChEBI" id="CHEBI:83421"/>
        <dbReference type="ChEBI" id="CHEBI:456216"/>
        <dbReference type="EC" id="2.7.11.2"/>
    </reaction>
</comment>